<evidence type="ECO:0000313" key="1">
    <source>
        <dbReference type="EMBL" id="EKE45887.1"/>
    </source>
</evidence>
<comment type="caution">
    <text evidence="1">The sequence shown here is derived from an EMBL/GenBank/DDBJ whole genome shotgun (WGS) entry which is preliminary data.</text>
</comment>
<dbReference type="Proteomes" id="UP000006765">
    <property type="component" value="Unassembled WGS sequence"/>
</dbReference>
<protein>
    <recommendedName>
        <fullName evidence="3">Lipoprotein</fullName>
    </recommendedName>
</protein>
<sequence length="79" mass="8821">MVRILPLLVLLVAACSRDDPPPVLPVPLIVKTYLNSPVPNAATDRAAAARCQGGRVYRRMVLRDGWGYSHLYHCRPARR</sequence>
<evidence type="ECO:0000313" key="2">
    <source>
        <dbReference type="Proteomes" id="UP000006765"/>
    </source>
</evidence>
<keyword evidence="2" id="KW-1185">Reference proteome</keyword>
<dbReference type="PROSITE" id="PS51257">
    <property type="entry name" value="PROKAR_LIPOPROTEIN"/>
    <property type="match status" value="1"/>
</dbReference>
<reference evidence="1 2" key="1">
    <citation type="journal article" date="2012" name="J. Bacteriol.">
        <title>Draft Genome Sequence of Oceaniovalibus guishaninsula JLT2003T.</title>
        <authorList>
            <person name="Tang K."/>
            <person name="Liu K."/>
            <person name="Jiao N."/>
        </authorList>
    </citation>
    <scope>NUCLEOTIDE SEQUENCE [LARGE SCALE GENOMIC DNA]</scope>
    <source>
        <strain evidence="1 2">JLT2003</strain>
    </source>
</reference>
<accession>K2HHI4</accession>
<dbReference type="RefSeq" id="WP_007425266.1">
    <property type="nucleotide sequence ID" value="NZ_AMGO01000001.1"/>
</dbReference>
<proteinExistence type="predicted"/>
<name>K2HHI4_9RHOB</name>
<dbReference type="STRING" id="1231392.OCGS_0113"/>
<organism evidence="1 2">
    <name type="scientific">Oceaniovalibus guishaninsula JLT2003</name>
    <dbReference type="NCBI Taxonomy" id="1231392"/>
    <lineage>
        <taxon>Bacteria</taxon>
        <taxon>Pseudomonadati</taxon>
        <taxon>Pseudomonadota</taxon>
        <taxon>Alphaproteobacteria</taxon>
        <taxon>Rhodobacterales</taxon>
        <taxon>Roseobacteraceae</taxon>
        <taxon>Oceaniovalibus</taxon>
    </lineage>
</organism>
<dbReference type="AlphaFoldDB" id="K2HHI4"/>
<evidence type="ECO:0008006" key="3">
    <source>
        <dbReference type="Google" id="ProtNLM"/>
    </source>
</evidence>
<dbReference type="EMBL" id="AMGO01000001">
    <property type="protein sequence ID" value="EKE45887.1"/>
    <property type="molecule type" value="Genomic_DNA"/>
</dbReference>
<gene>
    <name evidence="1" type="ORF">OCGS_0113</name>
</gene>